<keyword evidence="3" id="KW-1185">Reference proteome</keyword>
<reference evidence="2 3" key="1">
    <citation type="submission" date="2021-12" db="EMBL/GenBank/DDBJ databases">
        <title>Discovery of the Pendulisporaceae a myxobacterial family with distinct sporulation behavior and unique specialized metabolism.</title>
        <authorList>
            <person name="Garcia R."/>
            <person name="Popoff A."/>
            <person name="Bader C.D."/>
            <person name="Loehr J."/>
            <person name="Walesch S."/>
            <person name="Walt C."/>
            <person name="Boldt J."/>
            <person name="Bunk B."/>
            <person name="Haeckl F.J.F.P.J."/>
            <person name="Gunesch A.P."/>
            <person name="Birkelbach J."/>
            <person name="Nuebel U."/>
            <person name="Pietschmann T."/>
            <person name="Bach T."/>
            <person name="Mueller R."/>
        </authorList>
    </citation>
    <scope>NUCLEOTIDE SEQUENCE [LARGE SCALE GENOMIC DNA]</scope>
    <source>
        <strain evidence="2 3">MSr11954</strain>
    </source>
</reference>
<dbReference type="Gene3D" id="1.25.10.10">
    <property type="entry name" value="Leucine-rich Repeat Variant"/>
    <property type="match status" value="1"/>
</dbReference>
<dbReference type="RefSeq" id="WP_394823398.1">
    <property type="nucleotide sequence ID" value="NZ_CP089984.1"/>
</dbReference>
<gene>
    <name evidence="2" type="ORF">LZC94_38860</name>
</gene>
<protein>
    <submittedName>
        <fullName evidence="2">HEAT repeat domain-containing protein</fullName>
    </submittedName>
</protein>
<sequence length="276" mass="29165">MRTRGRRTGAFAAAACAATVFFAAVLGQAAQPSRPPPGAAEKLKSGDPERIREGLEDARLAGKSAASLATEIAALLDRGLSAPLAESALATLGELEMPATTPSIAVYLQHRDPKVRRTAVRALARTKGPAAIPALRRALSDPDGGVRGGAATGLGMLRARVAMADLGAALDHHVIEASAPIGQLCNPDECHDFLGRLGRLPFELLAGGLDAMLFRQTSEVSEDMKANVIGRVRELQTPEVHDFLERLQKRWPEGTSPRLKALIDQAVKATARPSEP</sequence>
<accession>A0ABZ2LXM8</accession>
<dbReference type="Proteomes" id="UP001370348">
    <property type="component" value="Chromosome"/>
</dbReference>
<dbReference type="SMART" id="SM00567">
    <property type="entry name" value="EZ_HEAT"/>
    <property type="match status" value="3"/>
</dbReference>
<dbReference type="Pfam" id="PF13646">
    <property type="entry name" value="HEAT_2"/>
    <property type="match status" value="1"/>
</dbReference>
<feature type="signal peptide" evidence="1">
    <location>
        <begin position="1"/>
        <end position="23"/>
    </location>
</feature>
<dbReference type="InterPro" id="IPR004155">
    <property type="entry name" value="PBS_lyase_HEAT"/>
</dbReference>
<evidence type="ECO:0000313" key="2">
    <source>
        <dbReference type="EMBL" id="WXB13782.1"/>
    </source>
</evidence>
<name>A0ABZ2LXM8_9BACT</name>
<organism evidence="2 3">
    <name type="scientific">Pendulispora albinea</name>
    <dbReference type="NCBI Taxonomy" id="2741071"/>
    <lineage>
        <taxon>Bacteria</taxon>
        <taxon>Pseudomonadati</taxon>
        <taxon>Myxococcota</taxon>
        <taxon>Myxococcia</taxon>
        <taxon>Myxococcales</taxon>
        <taxon>Sorangiineae</taxon>
        <taxon>Pendulisporaceae</taxon>
        <taxon>Pendulispora</taxon>
    </lineage>
</organism>
<dbReference type="InterPro" id="IPR016024">
    <property type="entry name" value="ARM-type_fold"/>
</dbReference>
<dbReference type="InterPro" id="IPR011989">
    <property type="entry name" value="ARM-like"/>
</dbReference>
<keyword evidence="1" id="KW-0732">Signal</keyword>
<evidence type="ECO:0000313" key="3">
    <source>
        <dbReference type="Proteomes" id="UP001370348"/>
    </source>
</evidence>
<dbReference type="SUPFAM" id="SSF48371">
    <property type="entry name" value="ARM repeat"/>
    <property type="match status" value="1"/>
</dbReference>
<proteinExistence type="predicted"/>
<dbReference type="EMBL" id="CP089984">
    <property type="protein sequence ID" value="WXB13782.1"/>
    <property type="molecule type" value="Genomic_DNA"/>
</dbReference>
<feature type="chain" id="PRO_5045467581" evidence="1">
    <location>
        <begin position="24"/>
        <end position="276"/>
    </location>
</feature>
<evidence type="ECO:0000256" key="1">
    <source>
        <dbReference type="SAM" id="SignalP"/>
    </source>
</evidence>